<reference evidence="4" key="1">
    <citation type="journal article" date="2016" name="Proc. Natl. Acad. Sci. U.S.A.">
        <title>Comparative genomics of biotechnologically important yeasts.</title>
        <authorList>
            <person name="Riley R."/>
            <person name="Haridas S."/>
            <person name="Wolfe K.H."/>
            <person name="Lopes M.R."/>
            <person name="Hittinger C.T."/>
            <person name="Goeker M."/>
            <person name="Salamov A.A."/>
            <person name="Wisecaver J.H."/>
            <person name="Long T.M."/>
            <person name="Calvey C.H."/>
            <person name="Aerts A.L."/>
            <person name="Barry K.W."/>
            <person name="Choi C."/>
            <person name="Clum A."/>
            <person name="Coughlan A.Y."/>
            <person name="Deshpande S."/>
            <person name="Douglass A.P."/>
            <person name="Hanson S.J."/>
            <person name="Klenk H.-P."/>
            <person name="LaButti K.M."/>
            <person name="Lapidus A."/>
            <person name="Lindquist E.A."/>
            <person name="Lipzen A.M."/>
            <person name="Meier-Kolthoff J.P."/>
            <person name="Ohm R.A."/>
            <person name="Otillar R.P."/>
            <person name="Pangilinan J.L."/>
            <person name="Peng Y."/>
            <person name="Rokas A."/>
            <person name="Rosa C.A."/>
            <person name="Scheuner C."/>
            <person name="Sibirny A.A."/>
            <person name="Slot J.C."/>
            <person name="Stielow J.B."/>
            <person name="Sun H."/>
            <person name="Kurtzman C.P."/>
            <person name="Blackwell M."/>
            <person name="Grigoriev I.V."/>
            <person name="Jeffries T.W."/>
        </authorList>
    </citation>
    <scope>NUCLEOTIDE SEQUENCE [LARGE SCALE GENOMIC DNA]</scope>
    <source>
        <strain evidence="4">NRRL Y-1626</strain>
    </source>
</reference>
<dbReference type="AlphaFoldDB" id="A0A1B7T9J8"/>
<proteinExistence type="predicted"/>
<feature type="region of interest" description="Disordered" evidence="1">
    <location>
        <begin position="129"/>
        <end position="193"/>
    </location>
</feature>
<evidence type="ECO:0000313" key="4">
    <source>
        <dbReference type="Proteomes" id="UP000092321"/>
    </source>
</evidence>
<keyword evidence="2" id="KW-0812">Transmembrane</keyword>
<accession>A0A1B7T9J8</accession>
<organism evidence="3 4">
    <name type="scientific">Hanseniaspora valbyensis NRRL Y-1626</name>
    <dbReference type="NCBI Taxonomy" id="766949"/>
    <lineage>
        <taxon>Eukaryota</taxon>
        <taxon>Fungi</taxon>
        <taxon>Dikarya</taxon>
        <taxon>Ascomycota</taxon>
        <taxon>Saccharomycotina</taxon>
        <taxon>Saccharomycetes</taxon>
        <taxon>Saccharomycodales</taxon>
        <taxon>Saccharomycodaceae</taxon>
        <taxon>Hanseniaspora</taxon>
    </lineage>
</organism>
<evidence type="ECO:0000313" key="3">
    <source>
        <dbReference type="EMBL" id="OBA25409.1"/>
    </source>
</evidence>
<feature type="transmembrane region" description="Helical" evidence="2">
    <location>
        <begin position="74"/>
        <end position="97"/>
    </location>
</feature>
<name>A0A1B7T9J8_9ASCO</name>
<evidence type="ECO:0000256" key="2">
    <source>
        <dbReference type="SAM" id="Phobius"/>
    </source>
</evidence>
<protein>
    <submittedName>
        <fullName evidence="3">Uncharacterized protein</fullName>
    </submittedName>
</protein>
<evidence type="ECO:0000256" key="1">
    <source>
        <dbReference type="SAM" id="MobiDB-lite"/>
    </source>
</evidence>
<comment type="caution">
    <text evidence="3">The sequence shown here is derived from an EMBL/GenBank/DDBJ whole genome shotgun (WGS) entry which is preliminary data.</text>
</comment>
<dbReference type="Proteomes" id="UP000092321">
    <property type="component" value="Unassembled WGS sequence"/>
</dbReference>
<keyword evidence="2" id="KW-0472">Membrane</keyword>
<sequence length="193" mass="22623">MIPSPLDDINLLREHFYQDNVLDNLHFVLNALKFTDVGGFKPARNFGLGFYNYDIRLKDNIYNPELLSQLGYSIFSHFELLLFAYLTVLVYSLSVLIKIDNISILDHGLYLVKNKKIMMNKHTRLLDLQEKGEYNNNKRNSSKNEEEDNDRNNQRLNIEKDESSTSLNETNKLHSRANNNINNNNLEYNHIKL</sequence>
<dbReference type="OrthoDB" id="4067115at2759"/>
<gene>
    <name evidence="3" type="ORF">HANVADRAFT_53945</name>
</gene>
<feature type="compositionally biased region" description="Basic and acidic residues" evidence="1">
    <location>
        <begin position="150"/>
        <end position="163"/>
    </location>
</feature>
<dbReference type="EMBL" id="LXPE01000113">
    <property type="protein sequence ID" value="OBA25409.1"/>
    <property type="molecule type" value="Genomic_DNA"/>
</dbReference>
<keyword evidence="2" id="KW-1133">Transmembrane helix</keyword>
<keyword evidence="4" id="KW-1185">Reference proteome</keyword>